<dbReference type="EMBL" id="SLWM01000059">
    <property type="protein sequence ID" value="TCO07371.1"/>
    <property type="molecule type" value="Genomic_DNA"/>
</dbReference>
<dbReference type="Proteomes" id="UP000295818">
    <property type="component" value="Unassembled WGS sequence"/>
</dbReference>
<comment type="caution">
    <text evidence="1">The sequence shown here is derived from an EMBL/GenBank/DDBJ whole genome shotgun (WGS) entry which is preliminary data.</text>
</comment>
<proteinExistence type="predicted"/>
<organism evidence="1 2">
    <name type="scientific">Kribbella orskensis</name>
    <dbReference type="NCBI Taxonomy" id="2512216"/>
    <lineage>
        <taxon>Bacteria</taxon>
        <taxon>Bacillati</taxon>
        <taxon>Actinomycetota</taxon>
        <taxon>Actinomycetes</taxon>
        <taxon>Propionibacteriales</taxon>
        <taxon>Kribbellaceae</taxon>
        <taxon>Kribbella</taxon>
    </lineage>
</organism>
<evidence type="ECO:0000313" key="2">
    <source>
        <dbReference type="Proteomes" id="UP000295818"/>
    </source>
</evidence>
<name>A0ABY2B692_9ACTN</name>
<sequence length="117" mass="12395">MCVCLRMRQAEGEDPGVTTPPSADGEFAFEVHDVFHLGQDHAGEATLVGPVTRSASSSLALGDTLEVPTEDGETRQVQCVEFPLVNLGRDRAEWVRVSVAGLGADRVRIGGTAAKFA</sequence>
<accession>A0ABY2B692</accession>
<evidence type="ECO:0000313" key="1">
    <source>
        <dbReference type="EMBL" id="TCO07371.1"/>
    </source>
</evidence>
<gene>
    <name evidence="1" type="ORF">EV644_1596</name>
</gene>
<protein>
    <submittedName>
        <fullName evidence="1">Uncharacterized protein</fullName>
    </submittedName>
</protein>
<keyword evidence="2" id="KW-1185">Reference proteome</keyword>
<reference evidence="1 2" key="1">
    <citation type="journal article" date="2015" name="Stand. Genomic Sci.">
        <title>Genomic Encyclopedia of Bacterial and Archaeal Type Strains, Phase III: the genomes of soil and plant-associated and newly described type strains.</title>
        <authorList>
            <person name="Whitman W.B."/>
            <person name="Woyke T."/>
            <person name="Klenk H.P."/>
            <person name="Zhou Y."/>
            <person name="Lilburn T.G."/>
            <person name="Beck B.J."/>
            <person name="De Vos P."/>
            <person name="Vandamme P."/>
            <person name="Eisen J.A."/>
            <person name="Garrity G."/>
            <person name="Hugenholtz P."/>
            <person name="Kyrpides N.C."/>
        </authorList>
    </citation>
    <scope>NUCLEOTIDE SEQUENCE [LARGE SCALE GENOMIC DNA]</scope>
    <source>
        <strain evidence="1 2">VKM Ac-2538</strain>
    </source>
</reference>